<keyword evidence="1" id="KW-0812">Transmembrane</keyword>
<proteinExistence type="predicted"/>
<evidence type="ECO:0000256" key="1">
    <source>
        <dbReference type="SAM" id="Phobius"/>
    </source>
</evidence>
<dbReference type="EMBL" id="PDND01000115">
    <property type="protein sequence ID" value="PGH31767.1"/>
    <property type="molecule type" value="Genomic_DNA"/>
</dbReference>
<reference evidence="2 3" key="1">
    <citation type="submission" date="2017-10" db="EMBL/GenBank/DDBJ databases">
        <title>Comparative genomics in systemic dimorphic fungi from Ajellomycetaceae.</title>
        <authorList>
            <person name="Munoz J.F."/>
            <person name="Mcewen J.G."/>
            <person name="Clay O.K."/>
            <person name="Cuomo C.A."/>
        </authorList>
    </citation>
    <scope>NUCLEOTIDE SEQUENCE [LARGE SCALE GENOMIC DNA]</scope>
    <source>
        <strain evidence="2 3">UAMH4076</strain>
    </source>
</reference>
<comment type="caution">
    <text evidence="2">The sequence shown here is derived from an EMBL/GenBank/DDBJ whole genome shotgun (WGS) entry which is preliminary data.</text>
</comment>
<protein>
    <submittedName>
        <fullName evidence="2">Uncharacterized protein</fullName>
    </submittedName>
</protein>
<evidence type="ECO:0000313" key="2">
    <source>
        <dbReference type="EMBL" id="PGH31767.1"/>
    </source>
</evidence>
<keyword evidence="1" id="KW-1133">Transmembrane helix</keyword>
<organism evidence="2 3">
    <name type="scientific">[Emmonsia] crescens</name>
    <dbReference type="NCBI Taxonomy" id="73230"/>
    <lineage>
        <taxon>Eukaryota</taxon>
        <taxon>Fungi</taxon>
        <taxon>Dikarya</taxon>
        <taxon>Ascomycota</taxon>
        <taxon>Pezizomycotina</taxon>
        <taxon>Eurotiomycetes</taxon>
        <taxon>Eurotiomycetidae</taxon>
        <taxon>Onygenales</taxon>
        <taxon>Ajellomycetaceae</taxon>
        <taxon>Emergomyces</taxon>
    </lineage>
</organism>
<evidence type="ECO:0000313" key="3">
    <source>
        <dbReference type="Proteomes" id="UP000226031"/>
    </source>
</evidence>
<dbReference type="AlphaFoldDB" id="A0A2B7ZG29"/>
<sequence>MHPEGKWYFAGYLALAPLTGLLLMAATMLEKIWKTTYSRPASGASCLARVPLTPCYVNEPSCLAYAQTPRTKILPPLGRRLENGPKSGYRVPHARRDVVRPEDDFVDVDCQIPRDIKKLWWEKIGLDGEGPR</sequence>
<keyword evidence="3" id="KW-1185">Reference proteome</keyword>
<accession>A0A2B7ZG29</accession>
<feature type="transmembrane region" description="Helical" evidence="1">
    <location>
        <begin position="6"/>
        <end position="29"/>
    </location>
</feature>
<keyword evidence="1" id="KW-0472">Membrane</keyword>
<gene>
    <name evidence="2" type="ORF">GX50_05433</name>
</gene>
<dbReference type="Proteomes" id="UP000226031">
    <property type="component" value="Unassembled WGS sequence"/>
</dbReference>
<name>A0A2B7ZG29_9EURO</name>